<accession>A0A4Z0BHC6</accession>
<dbReference type="Pfam" id="PF00535">
    <property type="entry name" value="Glycos_transf_2"/>
    <property type="match status" value="1"/>
</dbReference>
<dbReference type="InterPro" id="IPR001173">
    <property type="entry name" value="Glyco_trans_2-like"/>
</dbReference>
<protein>
    <submittedName>
        <fullName evidence="2">Glycosyltransferase family 2 protein</fullName>
    </submittedName>
</protein>
<dbReference type="RefSeq" id="WP_135285853.1">
    <property type="nucleotide sequence ID" value="NZ_SMLL01000005.1"/>
</dbReference>
<dbReference type="AlphaFoldDB" id="A0A4Z0BHC6"/>
<dbReference type="Gene3D" id="3.90.550.10">
    <property type="entry name" value="Spore Coat Polysaccharide Biosynthesis Protein SpsA, Chain A"/>
    <property type="match status" value="1"/>
</dbReference>
<dbReference type="OrthoDB" id="433681at2"/>
<dbReference type="PANTHER" id="PTHR43685:SF2">
    <property type="entry name" value="GLYCOSYLTRANSFERASE 2-LIKE DOMAIN-CONTAINING PROTEIN"/>
    <property type="match status" value="1"/>
</dbReference>
<evidence type="ECO:0000259" key="1">
    <source>
        <dbReference type="Pfam" id="PF00535"/>
    </source>
</evidence>
<dbReference type="SUPFAM" id="SSF53448">
    <property type="entry name" value="Nucleotide-diphospho-sugar transferases"/>
    <property type="match status" value="1"/>
</dbReference>
<feature type="domain" description="Glycosyltransferase 2-like" evidence="1">
    <location>
        <begin position="14"/>
        <end position="141"/>
    </location>
</feature>
<dbReference type="GO" id="GO:0016740">
    <property type="term" value="F:transferase activity"/>
    <property type="evidence" value="ECO:0007669"/>
    <property type="project" value="UniProtKB-KW"/>
</dbReference>
<organism evidence="2 3">
    <name type="scientific">Ramlibacter rhizophilus</name>
    <dbReference type="NCBI Taxonomy" id="1781167"/>
    <lineage>
        <taxon>Bacteria</taxon>
        <taxon>Pseudomonadati</taxon>
        <taxon>Pseudomonadota</taxon>
        <taxon>Betaproteobacteria</taxon>
        <taxon>Burkholderiales</taxon>
        <taxon>Comamonadaceae</taxon>
        <taxon>Ramlibacter</taxon>
    </lineage>
</organism>
<comment type="caution">
    <text evidence="2">The sequence shown here is derived from an EMBL/GenBank/DDBJ whole genome shotgun (WGS) entry which is preliminary data.</text>
</comment>
<dbReference type="EMBL" id="SMLL01000005">
    <property type="protein sequence ID" value="TFY98702.1"/>
    <property type="molecule type" value="Genomic_DNA"/>
</dbReference>
<dbReference type="InterPro" id="IPR050834">
    <property type="entry name" value="Glycosyltransf_2"/>
</dbReference>
<gene>
    <name evidence="2" type="ORF">EZ242_14375</name>
</gene>
<evidence type="ECO:0000313" key="3">
    <source>
        <dbReference type="Proteomes" id="UP000297564"/>
    </source>
</evidence>
<dbReference type="PANTHER" id="PTHR43685">
    <property type="entry name" value="GLYCOSYLTRANSFERASE"/>
    <property type="match status" value="1"/>
</dbReference>
<proteinExistence type="predicted"/>
<keyword evidence="3" id="KW-1185">Reference proteome</keyword>
<dbReference type="Proteomes" id="UP000297564">
    <property type="component" value="Unassembled WGS sequence"/>
</dbReference>
<dbReference type="InterPro" id="IPR029044">
    <property type="entry name" value="Nucleotide-diphossugar_trans"/>
</dbReference>
<keyword evidence="2" id="KW-0808">Transferase</keyword>
<sequence>MTHDTTAPLVPGFTVVMPLYNKGRYVQEAVRSVLRQATPVSEVIVVDDGSADDGPSQVESLRDPRVRLVRQLNAGVAKARNRGIDLASSEWVAFLDADDLQHPRLFSELQRAHEAHPDAQVLTAGFLQVPEAFVADRVDWPLDQRPPIERIDNLRRRWMRSRLFCIGTVAVQTRLLRQMQPCFFPGESHGEDLDLWFRLSDRTPIAHVHAPLAAYRRNASASLSARRSGVMVPGFIARMRESALAGRVPARYTTSALWFVAQQEIGIAREYLAAGDRRAALHLLGRSAHHGFGLRWLRTVAMLCVPVRDPTIPFAAPDKLPGD</sequence>
<reference evidence="2 3" key="1">
    <citation type="submission" date="2019-03" db="EMBL/GenBank/DDBJ databases">
        <title>Ramlibacter rhizophilus CCTCC AB2015357, whole genome shotgun sequence.</title>
        <authorList>
            <person name="Zhang X."/>
            <person name="Feng G."/>
            <person name="Zhu H."/>
        </authorList>
    </citation>
    <scope>NUCLEOTIDE SEQUENCE [LARGE SCALE GENOMIC DNA]</scope>
    <source>
        <strain evidence="2 3">CCTCC AB2015357</strain>
    </source>
</reference>
<name>A0A4Z0BHC6_9BURK</name>
<dbReference type="CDD" id="cd00761">
    <property type="entry name" value="Glyco_tranf_GTA_type"/>
    <property type="match status" value="1"/>
</dbReference>
<evidence type="ECO:0000313" key="2">
    <source>
        <dbReference type="EMBL" id="TFY98702.1"/>
    </source>
</evidence>